<dbReference type="GO" id="GO:0106312">
    <property type="term" value="F:methylenetetrahydrofolate reductase (NADH) activity"/>
    <property type="evidence" value="ECO:0007669"/>
    <property type="project" value="UniProtKB-EC"/>
</dbReference>
<evidence type="ECO:0000256" key="9">
    <source>
        <dbReference type="ARBA" id="ARBA00023167"/>
    </source>
</evidence>
<keyword evidence="6 12" id="KW-0274">FAD</keyword>
<dbReference type="NCBIfam" id="TIGR00676">
    <property type="entry name" value="fadh2"/>
    <property type="match status" value="1"/>
</dbReference>
<dbReference type="GO" id="GO:0005829">
    <property type="term" value="C:cytosol"/>
    <property type="evidence" value="ECO:0007669"/>
    <property type="project" value="InterPro"/>
</dbReference>
<keyword evidence="7 12" id="KW-0560">Oxidoreductase</keyword>
<dbReference type="GO" id="GO:0009086">
    <property type="term" value="P:methionine biosynthetic process"/>
    <property type="evidence" value="ECO:0007669"/>
    <property type="project" value="UniProtKB-KW"/>
</dbReference>
<evidence type="ECO:0000256" key="3">
    <source>
        <dbReference type="ARBA" id="ARBA00006743"/>
    </source>
</evidence>
<dbReference type="Pfam" id="PF02219">
    <property type="entry name" value="MTHFR"/>
    <property type="match status" value="1"/>
</dbReference>
<dbReference type="Proteomes" id="UP000008467">
    <property type="component" value="Chromosome"/>
</dbReference>
<dbReference type="GO" id="GO:0035999">
    <property type="term" value="P:tetrahydrofolate interconversion"/>
    <property type="evidence" value="ECO:0007669"/>
    <property type="project" value="UniProtKB-UniPathway"/>
</dbReference>
<reference evidence="13 14" key="1">
    <citation type="journal article" date="2011" name="J. Bacteriol.">
        <title>Complete genome sequence of the cellulose-degrading bacterium Cellulosilyticum lentocellum.</title>
        <authorList>
            <consortium name="US DOE Joint Genome Institute"/>
            <person name="Miller D.A."/>
            <person name="Suen G."/>
            <person name="Bruce D."/>
            <person name="Copeland A."/>
            <person name="Cheng J.F."/>
            <person name="Detter C."/>
            <person name="Goodwin L.A."/>
            <person name="Han C.S."/>
            <person name="Hauser L.J."/>
            <person name="Land M.L."/>
            <person name="Lapidus A."/>
            <person name="Lucas S."/>
            <person name="Meincke L."/>
            <person name="Pitluck S."/>
            <person name="Tapia R."/>
            <person name="Teshima H."/>
            <person name="Woyke T."/>
            <person name="Fox B.G."/>
            <person name="Angert E.R."/>
            <person name="Currie C.R."/>
        </authorList>
    </citation>
    <scope>NUCLEOTIDE SEQUENCE [LARGE SCALE GENOMIC DNA]</scope>
    <source>
        <strain evidence="14">ATCC 49066 / DSM 5427 / NCIMB 11756 / RHM5</strain>
    </source>
</reference>
<evidence type="ECO:0000256" key="2">
    <source>
        <dbReference type="ARBA" id="ARBA00004777"/>
    </source>
</evidence>
<dbReference type="HOGENOM" id="CLU_025841_0_2_9"/>
<comment type="pathway">
    <text evidence="2 12">One-carbon metabolism; tetrahydrofolate interconversion.</text>
</comment>
<keyword evidence="5 12" id="KW-0285">Flavoprotein</keyword>
<sequence>MIEKAIKHAKKPSFSFEIFPPKGTADLSGVYATIDGLASLAPDLISVTYGAGGSSRENTVDIASAIQNKYDIPALAHLTCVGSTKAEMDDILTHLKDKGVKNILAMRGDLGENAVLGDFKHASELIAYIKENYDFKVFGACYPEKHIEAYSMGEDLKHLKHKVECGTDELISQLFFDNNAFYSFIDKVRGIGIEVPVVAGIMPVTSAKQIDRMVSMCGATLPEEVQHFVKAYGHNSMAIKEAGIAYATSQIIDLLANGVDGIHLYTMNQPEVAKRIVENIRGILYALKVKRA</sequence>
<dbReference type="Gene3D" id="3.20.20.220">
    <property type="match status" value="1"/>
</dbReference>
<name>F2JGX7_CELLD</name>
<dbReference type="EMBL" id="CP002582">
    <property type="protein sequence ID" value="ADZ85317.1"/>
    <property type="molecule type" value="Genomic_DNA"/>
</dbReference>
<dbReference type="CDD" id="cd00537">
    <property type="entry name" value="MTHFR"/>
    <property type="match status" value="1"/>
</dbReference>
<gene>
    <name evidence="13" type="ordered locus">Clole_3634</name>
</gene>
<dbReference type="AlphaFoldDB" id="F2JGX7"/>
<dbReference type="PANTHER" id="PTHR45754:SF3">
    <property type="entry name" value="METHYLENETETRAHYDROFOLATE REDUCTASE (NADPH)"/>
    <property type="match status" value="1"/>
</dbReference>
<comment type="similarity">
    <text evidence="3 12">Belongs to the methylenetetrahydrofolate reductase family.</text>
</comment>
<dbReference type="KEGG" id="cle:Clole_3634"/>
<keyword evidence="14" id="KW-1185">Reference proteome</keyword>
<evidence type="ECO:0000313" key="14">
    <source>
        <dbReference type="Proteomes" id="UP000008467"/>
    </source>
</evidence>
<evidence type="ECO:0000256" key="7">
    <source>
        <dbReference type="ARBA" id="ARBA00023002"/>
    </source>
</evidence>
<protein>
    <recommendedName>
        <fullName evidence="12">Methylenetetrahydrofolate reductase</fullName>
        <ecNumber evidence="12">1.5.1.54</ecNumber>
    </recommendedName>
</protein>
<evidence type="ECO:0000256" key="1">
    <source>
        <dbReference type="ARBA" id="ARBA00001974"/>
    </source>
</evidence>
<proteinExistence type="inferred from homology"/>
<evidence type="ECO:0000256" key="5">
    <source>
        <dbReference type="ARBA" id="ARBA00022630"/>
    </source>
</evidence>
<comment type="catalytic activity">
    <reaction evidence="11">
        <text>(6S)-5-methyl-5,6,7,8-tetrahydrofolate + NAD(+) = (6R)-5,10-methylene-5,6,7,8-tetrahydrofolate + NADH + H(+)</text>
        <dbReference type="Rhea" id="RHEA:19821"/>
        <dbReference type="ChEBI" id="CHEBI:15378"/>
        <dbReference type="ChEBI" id="CHEBI:15636"/>
        <dbReference type="ChEBI" id="CHEBI:18608"/>
        <dbReference type="ChEBI" id="CHEBI:57540"/>
        <dbReference type="ChEBI" id="CHEBI:57945"/>
        <dbReference type="EC" id="1.5.1.54"/>
    </reaction>
    <physiologicalReaction direction="right-to-left" evidence="11">
        <dbReference type="Rhea" id="RHEA:19823"/>
    </physiologicalReaction>
</comment>
<evidence type="ECO:0000256" key="8">
    <source>
        <dbReference type="ARBA" id="ARBA00023027"/>
    </source>
</evidence>
<keyword evidence="8" id="KW-0520">NAD</keyword>
<evidence type="ECO:0000256" key="12">
    <source>
        <dbReference type="RuleBase" id="RU003862"/>
    </source>
</evidence>
<comment type="pathway">
    <text evidence="10">Amino-acid biosynthesis; L-methionine biosynthesis via de novo pathway.</text>
</comment>
<dbReference type="RefSeq" id="WP_013658593.1">
    <property type="nucleotide sequence ID" value="NC_015275.1"/>
</dbReference>
<evidence type="ECO:0000256" key="4">
    <source>
        <dbReference type="ARBA" id="ARBA00022605"/>
    </source>
</evidence>
<dbReference type="InterPro" id="IPR003171">
    <property type="entry name" value="Mehydrof_redctse-like"/>
</dbReference>
<evidence type="ECO:0000256" key="11">
    <source>
        <dbReference type="ARBA" id="ARBA00048628"/>
    </source>
</evidence>
<evidence type="ECO:0000256" key="6">
    <source>
        <dbReference type="ARBA" id="ARBA00022827"/>
    </source>
</evidence>
<organism evidence="13 14">
    <name type="scientific">Cellulosilyticum lentocellum (strain ATCC 49066 / DSM 5427 / NCIMB 11756 / RHM5)</name>
    <name type="common">Clostridium lentocellum</name>
    <dbReference type="NCBI Taxonomy" id="642492"/>
    <lineage>
        <taxon>Bacteria</taxon>
        <taxon>Bacillati</taxon>
        <taxon>Bacillota</taxon>
        <taxon>Clostridia</taxon>
        <taxon>Lachnospirales</taxon>
        <taxon>Cellulosilyticaceae</taxon>
        <taxon>Cellulosilyticum</taxon>
    </lineage>
</organism>
<keyword evidence="4" id="KW-0028">Amino-acid biosynthesis</keyword>
<dbReference type="InterPro" id="IPR029041">
    <property type="entry name" value="FAD-linked_oxidoreductase-like"/>
</dbReference>
<dbReference type="InterPro" id="IPR004620">
    <property type="entry name" value="MTHF_reductase_bac"/>
</dbReference>
<dbReference type="SUPFAM" id="SSF51730">
    <property type="entry name" value="FAD-linked oxidoreductase"/>
    <property type="match status" value="1"/>
</dbReference>
<dbReference type="UniPathway" id="UPA00193"/>
<dbReference type="eggNOG" id="COG0685">
    <property type="taxonomic scope" value="Bacteria"/>
</dbReference>
<dbReference type="PANTHER" id="PTHR45754">
    <property type="entry name" value="METHYLENETETRAHYDROFOLATE REDUCTASE"/>
    <property type="match status" value="1"/>
</dbReference>
<keyword evidence="9" id="KW-0486">Methionine biosynthesis</keyword>
<dbReference type="STRING" id="642492.Clole_3634"/>
<evidence type="ECO:0000256" key="10">
    <source>
        <dbReference type="ARBA" id="ARBA00034478"/>
    </source>
</evidence>
<accession>F2JGX7</accession>
<comment type="cofactor">
    <cofactor evidence="1 12">
        <name>FAD</name>
        <dbReference type="ChEBI" id="CHEBI:57692"/>
    </cofactor>
</comment>
<dbReference type="GO" id="GO:0071949">
    <property type="term" value="F:FAD binding"/>
    <property type="evidence" value="ECO:0007669"/>
    <property type="project" value="TreeGrafter"/>
</dbReference>
<evidence type="ECO:0000313" key="13">
    <source>
        <dbReference type="EMBL" id="ADZ85317.1"/>
    </source>
</evidence>
<dbReference type="EC" id="1.5.1.54" evidence="12"/>